<keyword evidence="7" id="KW-1185">Reference proteome</keyword>
<evidence type="ECO:0000256" key="4">
    <source>
        <dbReference type="ARBA" id="ARBA00022840"/>
    </source>
</evidence>
<dbReference type="Pfam" id="PF00005">
    <property type="entry name" value="ABC_tran"/>
    <property type="match status" value="1"/>
</dbReference>
<dbReference type="EMBL" id="JACEOL010000002">
    <property type="protein sequence ID" value="MBA4600821.1"/>
    <property type="molecule type" value="Genomic_DNA"/>
</dbReference>
<organism evidence="6 7">
    <name type="scientific">Thermoactinomyces mirandus</name>
    <dbReference type="NCBI Taxonomy" id="2756294"/>
    <lineage>
        <taxon>Bacteria</taxon>
        <taxon>Bacillati</taxon>
        <taxon>Bacillota</taxon>
        <taxon>Bacilli</taxon>
        <taxon>Bacillales</taxon>
        <taxon>Thermoactinomycetaceae</taxon>
        <taxon>Thermoactinomyces</taxon>
    </lineage>
</organism>
<evidence type="ECO:0000256" key="3">
    <source>
        <dbReference type="ARBA" id="ARBA00022741"/>
    </source>
</evidence>
<accession>A0A7W1XPJ0</accession>
<keyword evidence="2" id="KW-0813">Transport</keyword>
<dbReference type="Proteomes" id="UP000538292">
    <property type="component" value="Unassembled WGS sequence"/>
</dbReference>
<dbReference type="InterPro" id="IPR017871">
    <property type="entry name" value="ABC_transporter-like_CS"/>
</dbReference>
<dbReference type="GO" id="GO:0005524">
    <property type="term" value="F:ATP binding"/>
    <property type="evidence" value="ECO:0007669"/>
    <property type="project" value="UniProtKB-KW"/>
</dbReference>
<name>A0A7W1XPJ0_9BACL</name>
<dbReference type="Gene3D" id="3.40.50.300">
    <property type="entry name" value="P-loop containing nucleotide triphosphate hydrolases"/>
    <property type="match status" value="1"/>
</dbReference>
<comment type="similarity">
    <text evidence="1">Belongs to the ABC transporter superfamily.</text>
</comment>
<reference evidence="6 7" key="1">
    <citation type="submission" date="2020-07" db="EMBL/GenBank/DDBJ databases">
        <title>Thermoactinomyces phylogeny.</title>
        <authorList>
            <person name="Dunlap C."/>
        </authorList>
    </citation>
    <scope>NUCLEOTIDE SEQUENCE [LARGE SCALE GENOMIC DNA]</scope>
    <source>
        <strain evidence="6 7">AMNI-1</strain>
    </source>
</reference>
<keyword evidence="3" id="KW-0547">Nucleotide-binding</keyword>
<dbReference type="SUPFAM" id="SSF52540">
    <property type="entry name" value="P-loop containing nucleoside triphosphate hydrolases"/>
    <property type="match status" value="1"/>
</dbReference>
<keyword evidence="4 6" id="KW-0067">ATP-binding</keyword>
<evidence type="ECO:0000313" key="6">
    <source>
        <dbReference type="EMBL" id="MBA4600821.1"/>
    </source>
</evidence>
<comment type="caution">
    <text evidence="6">The sequence shown here is derived from an EMBL/GenBank/DDBJ whole genome shotgun (WGS) entry which is preliminary data.</text>
</comment>
<evidence type="ECO:0000256" key="1">
    <source>
        <dbReference type="ARBA" id="ARBA00005417"/>
    </source>
</evidence>
<sequence>MQPKINKDETILSVKKLGKKIGGRDIVRNLSFEVRAGEIFGFLGPNGAGKTTTIRMLVGLASPSEGSIHIAGYDLQKDFMKAISHVGCIVENPELYPYLTGLENLELFARMTGIPDERIFKAVEQVELTDRINDLVRTYSLGMKQRLGIAQALLHQPKLLILDEPTNGLDPAGIRDMRSFVRQLAREEGIGIFISSHILHEIQNLCDRVAIIQNGQLLQIGPIDQLTGVHSLVEWKLEPFEEGLLLLQSLPYIAKVLQTGNSKVTVQMPLDKIAETNHYLLKHDIRVSEISPRRQTLEDLFFDITGGFGL</sequence>
<dbReference type="SMART" id="SM00382">
    <property type="entry name" value="AAA"/>
    <property type="match status" value="1"/>
</dbReference>
<dbReference type="AlphaFoldDB" id="A0A7W1XPJ0"/>
<gene>
    <name evidence="6" type="ORF">H2C83_00480</name>
</gene>
<dbReference type="InterPro" id="IPR003439">
    <property type="entry name" value="ABC_transporter-like_ATP-bd"/>
</dbReference>
<feature type="domain" description="ABC transporter" evidence="5">
    <location>
        <begin position="12"/>
        <end position="239"/>
    </location>
</feature>
<dbReference type="PROSITE" id="PS50893">
    <property type="entry name" value="ABC_TRANSPORTER_2"/>
    <property type="match status" value="1"/>
</dbReference>
<protein>
    <submittedName>
        <fullName evidence="6">ABC transporter ATP-binding protein</fullName>
    </submittedName>
</protein>
<evidence type="ECO:0000259" key="5">
    <source>
        <dbReference type="PROSITE" id="PS50893"/>
    </source>
</evidence>
<dbReference type="InterPro" id="IPR003593">
    <property type="entry name" value="AAA+_ATPase"/>
</dbReference>
<dbReference type="PANTHER" id="PTHR43335:SF4">
    <property type="entry name" value="ABC TRANSPORTER, ATP-BINDING PROTEIN"/>
    <property type="match status" value="1"/>
</dbReference>
<evidence type="ECO:0000256" key="2">
    <source>
        <dbReference type="ARBA" id="ARBA00022448"/>
    </source>
</evidence>
<dbReference type="PANTHER" id="PTHR43335">
    <property type="entry name" value="ABC TRANSPORTER, ATP-BINDING PROTEIN"/>
    <property type="match status" value="1"/>
</dbReference>
<dbReference type="PROSITE" id="PS00211">
    <property type="entry name" value="ABC_TRANSPORTER_1"/>
    <property type="match status" value="1"/>
</dbReference>
<evidence type="ECO:0000313" key="7">
    <source>
        <dbReference type="Proteomes" id="UP000538292"/>
    </source>
</evidence>
<dbReference type="RefSeq" id="WP_181736696.1">
    <property type="nucleotide sequence ID" value="NZ_JACEOL010000002.1"/>
</dbReference>
<proteinExistence type="inferred from homology"/>
<dbReference type="InterPro" id="IPR027417">
    <property type="entry name" value="P-loop_NTPase"/>
</dbReference>
<dbReference type="GO" id="GO:0016887">
    <property type="term" value="F:ATP hydrolysis activity"/>
    <property type="evidence" value="ECO:0007669"/>
    <property type="project" value="InterPro"/>
</dbReference>